<evidence type="ECO:0000256" key="3">
    <source>
        <dbReference type="ARBA" id="ARBA00022840"/>
    </source>
</evidence>
<sequence length="571" mass="62896">MSQSKKRQIEDILFEKNILTADQLSAIRLESVNTGKSVEEVILDRKFALLSDLILAKSILYDVPRAELGDLNVEQAVLAIIPESVAKKYAVFPMSMASGVLDVAMADPLDLETIEFLEKRVGFSIKPYIASRDEILKTIETQYGKVIGEDVSRALEEVGVTKLEEQIKDISKAQDVVRDAPIARILSAILELGVKSKTSDIHIEPQEENTRIRFRIDGILQEKLVPLPKSVHDSLIARIKILAGLKIDEKRKPQDGRFKVKVGEEETDLRVSSIPTVEGEKIVIRLLKEEGKIIQLKDLGLRGLALRRFEESLLKPHGIILVTGPTGSGKTVTLATALSKINSLRVNIVTVEDPVEIRIKGVNQVQINPAAGVSFATVLRSFLRQDPNIIMVGEIRDGETAELAIHASLVGRLVLSTLHTNSAAGSIPRLLDMGVENFLLASTLISVLAQRLVRKVCPYCKETYEAPPEVAKDIREALGELYTGKATDKIILSRGKGCDKCLKQGYSGRIGIFEVMSITDSVSKMILEKKPESEIEEVAKKEGMITLVQDGFLKSIEGITTIEEVLMVARS</sequence>
<evidence type="ECO:0000256" key="1">
    <source>
        <dbReference type="ARBA" id="ARBA00006611"/>
    </source>
</evidence>
<dbReference type="EMBL" id="PEYT01000010">
    <property type="protein sequence ID" value="PIS23163.1"/>
    <property type="molecule type" value="Genomic_DNA"/>
</dbReference>
<dbReference type="GO" id="GO:0005886">
    <property type="term" value="C:plasma membrane"/>
    <property type="evidence" value="ECO:0007669"/>
    <property type="project" value="TreeGrafter"/>
</dbReference>
<evidence type="ECO:0000259" key="5">
    <source>
        <dbReference type="Pfam" id="PF05157"/>
    </source>
</evidence>
<gene>
    <name evidence="6" type="ORF">COT49_01545</name>
</gene>
<dbReference type="AlphaFoldDB" id="A0A2H0XE10"/>
<dbReference type="SUPFAM" id="SSF52540">
    <property type="entry name" value="P-loop containing nucleoside triphosphate hydrolases"/>
    <property type="match status" value="1"/>
</dbReference>
<protein>
    <submittedName>
        <fullName evidence="6">Type II secretion system protein GspE</fullName>
    </submittedName>
</protein>
<comment type="similarity">
    <text evidence="1">Belongs to the GSP E family.</text>
</comment>
<dbReference type="InterPro" id="IPR007831">
    <property type="entry name" value="T2SS_GspE_N"/>
</dbReference>
<dbReference type="Pfam" id="PF00437">
    <property type="entry name" value="T2SSE"/>
    <property type="match status" value="1"/>
</dbReference>
<evidence type="ECO:0000313" key="6">
    <source>
        <dbReference type="EMBL" id="PIS23163.1"/>
    </source>
</evidence>
<dbReference type="InterPro" id="IPR001482">
    <property type="entry name" value="T2SS/T4SS_dom"/>
</dbReference>
<evidence type="ECO:0000256" key="2">
    <source>
        <dbReference type="ARBA" id="ARBA00022741"/>
    </source>
</evidence>
<feature type="domain" description="Type II secretion system protein GspE N-terminal" evidence="5">
    <location>
        <begin position="61"/>
        <end position="143"/>
    </location>
</feature>
<dbReference type="PANTHER" id="PTHR30258:SF3">
    <property type="entry name" value="SLL1921 PROTEIN"/>
    <property type="match status" value="1"/>
</dbReference>
<dbReference type="Gene3D" id="3.30.300.160">
    <property type="entry name" value="Type II secretion system, protein E, N-terminal domain"/>
    <property type="match status" value="1"/>
</dbReference>
<keyword evidence="2" id="KW-0547">Nucleotide-binding</keyword>
<dbReference type="Proteomes" id="UP000230340">
    <property type="component" value="Unassembled WGS sequence"/>
</dbReference>
<dbReference type="Gene3D" id="3.40.50.300">
    <property type="entry name" value="P-loop containing nucleotide triphosphate hydrolases"/>
    <property type="match status" value="1"/>
</dbReference>
<comment type="caution">
    <text evidence="6">The sequence shown here is derived from an EMBL/GenBank/DDBJ whole genome shotgun (WGS) entry which is preliminary data.</text>
</comment>
<organism evidence="6 7">
    <name type="scientific">candidate division WWE3 bacterium CG08_land_8_20_14_0_20_40_13</name>
    <dbReference type="NCBI Taxonomy" id="1975084"/>
    <lineage>
        <taxon>Bacteria</taxon>
        <taxon>Katanobacteria</taxon>
    </lineage>
</organism>
<dbReference type="FunFam" id="3.40.50.300:FF:000398">
    <property type="entry name" value="Type IV pilus assembly ATPase PilB"/>
    <property type="match status" value="1"/>
</dbReference>
<dbReference type="InterPro" id="IPR027417">
    <property type="entry name" value="P-loop_NTPase"/>
</dbReference>
<name>A0A2H0XE10_UNCKA</name>
<dbReference type="InterPro" id="IPR037257">
    <property type="entry name" value="T2SS_E_N_sf"/>
</dbReference>
<dbReference type="Pfam" id="PF05157">
    <property type="entry name" value="MshEN"/>
    <property type="match status" value="1"/>
</dbReference>
<reference evidence="7" key="1">
    <citation type="submission" date="2017-09" db="EMBL/GenBank/DDBJ databases">
        <title>Depth-based differentiation of microbial function through sediment-hosted aquifers and enrichment of novel symbionts in the deep terrestrial subsurface.</title>
        <authorList>
            <person name="Probst A.J."/>
            <person name="Ladd B."/>
            <person name="Jarett J.K."/>
            <person name="Geller-Mcgrath D.E."/>
            <person name="Sieber C.M.K."/>
            <person name="Emerson J.B."/>
            <person name="Anantharaman K."/>
            <person name="Thomas B.C."/>
            <person name="Malmstrom R."/>
            <person name="Stieglmeier M."/>
            <person name="Klingl A."/>
            <person name="Woyke T."/>
            <person name="Ryan C.M."/>
            <person name="Banfield J.F."/>
        </authorList>
    </citation>
    <scope>NUCLEOTIDE SEQUENCE [LARGE SCALE GENOMIC DNA]</scope>
</reference>
<dbReference type="PANTHER" id="PTHR30258">
    <property type="entry name" value="TYPE II SECRETION SYSTEM PROTEIN GSPE-RELATED"/>
    <property type="match status" value="1"/>
</dbReference>
<dbReference type="Gene3D" id="3.30.450.90">
    <property type="match status" value="1"/>
</dbReference>
<keyword evidence="3" id="KW-0067">ATP-binding</keyword>
<dbReference type="GO" id="GO:0005524">
    <property type="term" value="F:ATP binding"/>
    <property type="evidence" value="ECO:0007669"/>
    <property type="project" value="UniProtKB-KW"/>
</dbReference>
<feature type="domain" description="Bacterial type II secretion system protein E" evidence="4">
    <location>
        <begin position="178"/>
        <end position="566"/>
    </location>
</feature>
<accession>A0A2H0XE10</accession>
<evidence type="ECO:0000313" key="7">
    <source>
        <dbReference type="Proteomes" id="UP000230340"/>
    </source>
</evidence>
<dbReference type="CDD" id="cd01129">
    <property type="entry name" value="PulE-GspE-like"/>
    <property type="match status" value="1"/>
</dbReference>
<proteinExistence type="inferred from homology"/>
<dbReference type="GO" id="GO:0016887">
    <property type="term" value="F:ATP hydrolysis activity"/>
    <property type="evidence" value="ECO:0007669"/>
    <property type="project" value="TreeGrafter"/>
</dbReference>
<evidence type="ECO:0000259" key="4">
    <source>
        <dbReference type="Pfam" id="PF00437"/>
    </source>
</evidence>
<dbReference type="SUPFAM" id="SSF160246">
    <property type="entry name" value="EspE N-terminal domain-like"/>
    <property type="match status" value="1"/>
</dbReference>